<dbReference type="SUPFAM" id="SSF53474">
    <property type="entry name" value="alpha/beta-Hydrolases"/>
    <property type="match status" value="1"/>
</dbReference>
<dbReference type="KEGG" id="bsto:C0V70_00850"/>
<dbReference type="InterPro" id="IPR050266">
    <property type="entry name" value="AB_hydrolase_sf"/>
</dbReference>
<dbReference type="EMBL" id="CP025704">
    <property type="protein sequence ID" value="AUN96678.1"/>
    <property type="molecule type" value="Genomic_DNA"/>
</dbReference>
<evidence type="ECO:0000313" key="2">
    <source>
        <dbReference type="Proteomes" id="UP000235584"/>
    </source>
</evidence>
<organism evidence="1 2">
    <name type="scientific">Bacteriovorax stolpii</name>
    <name type="common">Bdellovibrio stolpii</name>
    <dbReference type="NCBI Taxonomy" id="960"/>
    <lineage>
        <taxon>Bacteria</taxon>
        <taxon>Pseudomonadati</taxon>
        <taxon>Bdellovibrionota</taxon>
        <taxon>Bacteriovoracia</taxon>
        <taxon>Bacteriovoracales</taxon>
        <taxon>Bacteriovoracaceae</taxon>
        <taxon>Bacteriovorax</taxon>
    </lineage>
</organism>
<dbReference type="Proteomes" id="UP000235584">
    <property type="component" value="Chromosome"/>
</dbReference>
<dbReference type="OrthoDB" id="5289478at2"/>
<reference evidence="1 2" key="1">
    <citation type="submission" date="2018-01" db="EMBL/GenBank/DDBJ databases">
        <title>Complete genome sequence of Bacteriovorax stolpii DSM12778.</title>
        <authorList>
            <person name="Tang B."/>
            <person name="Chang J."/>
        </authorList>
    </citation>
    <scope>NUCLEOTIDE SEQUENCE [LARGE SCALE GENOMIC DNA]</scope>
    <source>
        <strain evidence="1 2">DSM 12778</strain>
    </source>
</reference>
<protein>
    <submittedName>
        <fullName evidence="1">Uncharacterized protein</fullName>
    </submittedName>
</protein>
<dbReference type="GO" id="GO:0016020">
    <property type="term" value="C:membrane"/>
    <property type="evidence" value="ECO:0007669"/>
    <property type="project" value="TreeGrafter"/>
</dbReference>
<accession>A0A2K9NME3</accession>
<evidence type="ECO:0000313" key="1">
    <source>
        <dbReference type="EMBL" id="AUN96678.1"/>
    </source>
</evidence>
<dbReference type="InterPro" id="IPR029058">
    <property type="entry name" value="AB_hydrolase_fold"/>
</dbReference>
<name>A0A2K9NME3_BACTC</name>
<dbReference type="Pfam" id="PF12146">
    <property type="entry name" value="Hydrolase_4"/>
    <property type="match status" value="1"/>
</dbReference>
<dbReference type="InterPro" id="IPR022742">
    <property type="entry name" value="Hydrolase_4"/>
</dbReference>
<dbReference type="Gene3D" id="3.40.50.1820">
    <property type="entry name" value="alpha/beta hydrolase"/>
    <property type="match status" value="1"/>
</dbReference>
<dbReference type="PANTHER" id="PTHR43798:SF33">
    <property type="entry name" value="HYDROLASE, PUTATIVE (AFU_ORTHOLOGUE AFUA_2G14860)-RELATED"/>
    <property type="match status" value="1"/>
</dbReference>
<proteinExistence type="predicted"/>
<dbReference type="RefSeq" id="WP_102241973.1">
    <property type="nucleotide sequence ID" value="NZ_CP025704.1"/>
</dbReference>
<dbReference type="AlphaFoldDB" id="A0A2K9NME3"/>
<dbReference type="PANTHER" id="PTHR43798">
    <property type="entry name" value="MONOACYLGLYCEROL LIPASE"/>
    <property type="match status" value="1"/>
</dbReference>
<keyword evidence="2" id="KW-1185">Reference proteome</keyword>
<sequence length="298" mass="34726">MFKKNHPNYFYTSDGIRLFYNTNFPPQELNPEKPVVVFIYGLLCSNNHFKYQIPFFEEQGYQILLHDYRFHFASSCDGDLETCNFPNIAKDLHELLAELNIKKTLFVGHSMGVNICLEHARRYPEDVTAQVLISGTVVPPQDIMFDSNIVDITMPYIEAFTKKYPELYKSVWKHSFKNPIAQYAIFDGGFNKKQVEMEFVQLYMKKISELPETLFFHLLKLMHDHDVINHLESIQTPTLVIGGDKDKIIPNYLQQILTKHLPKSQLYIVKNGSHVPQADFPDMINNRINQFTKKTLKA</sequence>
<gene>
    <name evidence="1" type="ORF">C0V70_00850</name>
</gene>